<proteinExistence type="predicted"/>
<dbReference type="AlphaFoldDB" id="A0A1V0UZR1"/>
<reference evidence="1 2" key="1">
    <citation type="submission" date="2017-03" db="EMBL/GenBank/DDBJ databases">
        <title>Paenibacillus larvae genome sequencing.</title>
        <authorList>
            <person name="Dingman D.W."/>
        </authorList>
    </citation>
    <scope>NUCLEOTIDE SEQUENCE [LARGE SCALE GENOMIC DNA]</scope>
    <source>
        <strain evidence="1 2">SAG 10367</strain>
        <plasmid evidence="2">pplp3</plasmid>
    </source>
</reference>
<dbReference type="EMBL" id="CP020558">
    <property type="protein sequence ID" value="ARF70722.1"/>
    <property type="molecule type" value="Genomic_DNA"/>
</dbReference>
<organism evidence="1 2">
    <name type="scientific">Paenibacillus larvae subsp. pulvifaciens</name>
    <dbReference type="NCBI Taxonomy" id="1477"/>
    <lineage>
        <taxon>Bacteria</taxon>
        <taxon>Bacillati</taxon>
        <taxon>Bacillota</taxon>
        <taxon>Bacilli</taxon>
        <taxon>Bacillales</taxon>
        <taxon>Paenibacillaceae</taxon>
        <taxon>Paenibacillus</taxon>
    </lineage>
</organism>
<accession>A0A1V0UZR1</accession>
<geneLocation type="plasmid" evidence="2">
    <name>pplp3</name>
</geneLocation>
<dbReference type="RefSeq" id="WP_083041703.1">
    <property type="nucleotide sequence ID" value="NZ_CP020558.1"/>
</dbReference>
<evidence type="ECO:0000313" key="2">
    <source>
        <dbReference type="Proteomes" id="UP000192727"/>
    </source>
</evidence>
<protein>
    <submittedName>
        <fullName evidence="1">Uncharacterized protein</fullName>
    </submittedName>
</protein>
<gene>
    <name evidence="1" type="ORF">B7C51_24935</name>
</gene>
<name>A0A1V0UZR1_9BACL</name>
<dbReference type="Proteomes" id="UP000192727">
    <property type="component" value="Plasmid pPLP3"/>
</dbReference>
<evidence type="ECO:0000313" key="1">
    <source>
        <dbReference type="EMBL" id="ARF70722.1"/>
    </source>
</evidence>
<sequence length="75" mass="9297">MNEKFKDDKFKEQMRTYLIKFLENRPDERLVASYERLCEKYGLDKKKMFNKDKIKLRIKEIVKTDGKTQNYRNRT</sequence>
<keyword evidence="1" id="KW-0614">Plasmid</keyword>